<reference evidence="2" key="1">
    <citation type="submission" date="2023-07" db="EMBL/GenBank/DDBJ databases">
        <title>Two novel species in the genus Flavivirga.</title>
        <authorList>
            <person name="Kwon K."/>
        </authorList>
    </citation>
    <scope>NUCLEOTIDE SEQUENCE</scope>
    <source>
        <strain evidence="2">KCTC 52353</strain>
    </source>
</reference>
<dbReference type="CDD" id="cd05379">
    <property type="entry name" value="CAP_bacterial"/>
    <property type="match status" value="1"/>
</dbReference>
<feature type="domain" description="SCP" evidence="1">
    <location>
        <begin position="56"/>
        <end position="166"/>
    </location>
</feature>
<organism evidence="2 3">
    <name type="scientific">Flavivirga aquimarina</name>
    <dbReference type="NCBI Taxonomy" id="2027862"/>
    <lineage>
        <taxon>Bacteria</taxon>
        <taxon>Pseudomonadati</taxon>
        <taxon>Bacteroidota</taxon>
        <taxon>Flavobacteriia</taxon>
        <taxon>Flavobacteriales</taxon>
        <taxon>Flavobacteriaceae</taxon>
        <taxon>Flavivirga</taxon>
    </lineage>
</organism>
<keyword evidence="3" id="KW-1185">Reference proteome</keyword>
<dbReference type="PANTHER" id="PTHR31157:SF1">
    <property type="entry name" value="SCP DOMAIN-CONTAINING PROTEIN"/>
    <property type="match status" value="1"/>
</dbReference>
<dbReference type="PANTHER" id="PTHR31157">
    <property type="entry name" value="SCP DOMAIN-CONTAINING PROTEIN"/>
    <property type="match status" value="1"/>
</dbReference>
<dbReference type="SUPFAM" id="SSF55797">
    <property type="entry name" value="PR-1-like"/>
    <property type="match status" value="1"/>
</dbReference>
<name>A0ABT8W774_9FLAO</name>
<accession>A0ABT8W774</accession>
<comment type="caution">
    <text evidence="2">The sequence shown here is derived from an EMBL/GenBank/DDBJ whole genome shotgun (WGS) entry which is preliminary data.</text>
</comment>
<dbReference type="InterPro" id="IPR035940">
    <property type="entry name" value="CAP_sf"/>
</dbReference>
<proteinExistence type="predicted"/>
<dbReference type="EMBL" id="JAUOEK010000056">
    <property type="protein sequence ID" value="MDO5968917.1"/>
    <property type="molecule type" value="Genomic_DNA"/>
</dbReference>
<protein>
    <submittedName>
        <fullName evidence="2">CAP domain-containing protein</fullName>
    </submittedName>
</protein>
<evidence type="ECO:0000259" key="1">
    <source>
        <dbReference type="Pfam" id="PF00188"/>
    </source>
</evidence>
<evidence type="ECO:0000313" key="2">
    <source>
        <dbReference type="EMBL" id="MDO5968917.1"/>
    </source>
</evidence>
<evidence type="ECO:0000313" key="3">
    <source>
        <dbReference type="Proteomes" id="UP001176883"/>
    </source>
</evidence>
<dbReference type="RefSeq" id="WP_303276601.1">
    <property type="nucleotide sequence ID" value="NZ_JAUOEK010000056.1"/>
</dbReference>
<dbReference type="Pfam" id="PF00188">
    <property type="entry name" value="CAP"/>
    <property type="match status" value="1"/>
</dbReference>
<dbReference type="InterPro" id="IPR014044">
    <property type="entry name" value="CAP_dom"/>
</dbReference>
<gene>
    <name evidence="2" type="ORF">Q4Q35_03780</name>
</gene>
<sequence length="171" mass="19459">MISDKLTLKTITLSFIIMSVLSCTTDKMEDNNLGLYNDIDLALVNENDWNMSNTILDLINKHRSEKGKSILKKDTLYATAYAVKHSKYMISTDNVSHDFFYFRSNGLKSKGVIDVSENVAYGYSSAQTVVNAWLKSEAHREVIEGDFSNIGFGVLKSSLKDRYYFTTLFYK</sequence>
<dbReference type="Proteomes" id="UP001176883">
    <property type="component" value="Unassembled WGS sequence"/>
</dbReference>
<dbReference type="PROSITE" id="PS51257">
    <property type="entry name" value="PROKAR_LIPOPROTEIN"/>
    <property type="match status" value="1"/>
</dbReference>
<dbReference type="Gene3D" id="3.40.33.10">
    <property type="entry name" value="CAP"/>
    <property type="match status" value="1"/>
</dbReference>